<evidence type="ECO:0000256" key="1">
    <source>
        <dbReference type="ARBA" id="ARBA00008645"/>
    </source>
</evidence>
<dbReference type="Proteomes" id="UP001215712">
    <property type="component" value="Unassembled WGS sequence"/>
</dbReference>
<dbReference type="GO" id="GO:0052689">
    <property type="term" value="F:carboxylic ester hydrolase activity"/>
    <property type="evidence" value="ECO:0007669"/>
    <property type="project" value="TreeGrafter"/>
</dbReference>
<feature type="domain" description="AB hydrolase-1" evidence="3">
    <location>
        <begin position="37"/>
        <end position="271"/>
    </location>
</feature>
<organism evidence="4 5">
    <name type="scientific">Penicillium malachiteum</name>
    <dbReference type="NCBI Taxonomy" id="1324776"/>
    <lineage>
        <taxon>Eukaryota</taxon>
        <taxon>Fungi</taxon>
        <taxon>Dikarya</taxon>
        <taxon>Ascomycota</taxon>
        <taxon>Pezizomycotina</taxon>
        <taxon>Eurotiomycetes</taxon>
        <taxon>Eurotiomycetidae</taxon>
        <taxon>Eurotiales</taxon>
        <taxon>Aspergillaceae</taxon>
        <taxon>Penicillium</taxon>
    </lineage>
</organism>
<dbReference type="GO" id="GO:0017000">
    <property type="term" value="P:antibiotic biosynthetic process"/>
    <property type="evidence" value="ECO:0007669"/>
    <property type="project" value="UniProtKB-ARBA"/>
</dbReference>
<accession>A0AAD6MS91</accession>
<evidence type="ECO:0000259" key="3">
    <source>
        <dbReference type="Pfam" id="PF00561"/>
    </source>
</evidence>
<reference evidence="4" key="1">
    <citation type="journal article" date="2023" name="IMA Fungus">
        <title>Comparative genomic study of the Penicillium genus elucidates a diverse pangenome and 15 lateral gene transfer events.</title>
        <authorList>
            <person name="Petersen C."/>
            <person name="Sorensen T."/>
            <person name="Nielsen M.R."/>
            <person name="Sondergaard T.E."/>
            <person name="Sorensen J.L."/>
            <person name="Fitzpatrick D.A."/>
            <person name="Frisvad J.C."/>
            <person name="Nielsen K.L."/>
        </authorList>
    </citation>
    <scope>NUCLEOTIDE SEQUENCE</scope>
    <source>
        <strain evidence="4">IBT 17514</strain>
    </source>
</reference>
<comment type="caution">
    <text evidence="4">The sequence shown here is derived from an EMBL/GenBank/DDBJ whole genome shotgun (WGS) entry which is preliminary data.</text>
</comment>
<dbReference type="EMBL" id="JAQJAN010000017">
    <property type="protein sequence ID" value="KAJ5709910.1"/>
    <property type="molecule type" value="Genomic_DNA"/>
</dbReference>
<dbReference type="GO" id="GO:0005739">
    <property type="term" value="C:mitochondrion"/>
    <property type="evidence" value="ECO:0007669"/>
    <property type="project" value="TreeGrafter"/>
</dbReference>
<protein>
    <submittedName>
        <fullName evidence="4">Alpha/Beta hydrolase protein</fullName>
    </submittedName>
</protein>
<dbReference type="AlphaFoldDB" id="A0AAD6MS91"/>
<proteinExistence type="inferred from homology"/>
<evidence type="ECO:0000256" key="2">
    <source>
        <dbReference type="ARBA" id="ARBA00022801"/>
    </source>
</evidence>
<evidence type="ECO:0000313" key="4">
    <source>
        <dbReference type="EMBL" id="KAJ5709910.1"/>
    </source>
</evidence>
<dbReference type="GO" id="GO:0072330">
    <property type="term" value="P:monocarboxylic acid biosynthetic process"/>
    <property type="evidence" value="ECO:0007669"/>
    <property type="project" value="UniProtKB-ARBA"/>
</dbReference>
<gene>
    <name evidence="4" type="ORF">N7493_009502</name>
</gene>
<name>A0AAD6MS91_9EURO</name>
<keyword evidence="2 4" id="KW-0378">Hydrolase</keyword>
<dbReference type="PANTHER" id="PTHR46118">
    <property type="entry name" value="PROTEIN ABHD11"/>
    <property type="match status" value="1"/>
</dbReference>
<sequence>MATAGRSLSGLATGRVPLAFELLRAKSPQGSATQKSPILFLHGFLGSKRENRHVSRLLAKDLGRDVYTLDLRNHGDSAHHPLHTYPEMALDVKSFIQTHNLQRPTVIGHSMGAKTAMTLALGSPELVSNVVAVDNGPIELALVPDFAKYLDAMAEIHSNQVPTHLEADKILRETVTDSSVRLWLLSNFIKEKESPALKLRLSVDILRGALGPLGMFPYKPGSAAFPNPVLFLRGLQSHYIPESAFPLMKSLFPRSETVNIDCGHWIVQEKPEEFRQGMVYILVFPG</sequence>
<keyword evidence="5" id="KW-1185">Reference proteome</keyword>
<dbReference type="PANTHER" id="PTHR46118:SF4">
    <property type="entry name" value="PROTEIN ABHD11"/>
    <property type="match status" value="1"/>
</dbReference>
<dbReference type="InterPro" id="IPR029058">
    <property type="entry name" value="AB_hydrolase_fold"/>
</dbReference>
<dbReference type="Gene3D" id="3.40.50.1820">
    <property type="entry name" value="alpha/beta hydrolase"/>
    <property type="match status" value="1"/>
</dbReference>
<dbReference type="Pfam" id="PF00561">
    <property type="entry name" value="Abhydrolase_1"/>
    <property type="match status" value="1"/>
</dbReference>
<dbReference type="SUPFAM" id="SSF53474">
    <property type="entry name" value="alpha/beta-Hydrolases"/>
    <property type="match status" value="1"/>
</dbReference>
<comment type="similarity">
    <text evidence="1">Belongs to the AB hydrolase superfamily.</text>
</comment>
<dbReference type="InterPro" id="IPR000073">
    <property type="entry name" value="AB_hydrolase_1"/>
</dbReference>
<reference evidence="4" key="2">
    <citation type="submission" date="2023-01" db="EMBL/GenBank/DDBJ databases">
        <authorList>
            <person name="Petersen C."/>
        </authorList>
    </citation>
    <scope>NUCLEOTIDE SEQUENCE</scope>
    <source>
        <strain evidence="4">IBT 17514</strain>
    </source>
</reference>
<evidence type="ECO:0000313" key="5">
    <source>
        <dbReference type="Proteomes" id="UP001215712"/>
    </source>
</evidence>